<dbReference type="GO" id="GO:0016020">
    <property type="term" value="C:membrane"/>
    <property type="evidence" value="ECO:0007669"/>
    <property type="project" value="UniProtKB-SubCell"/>
</dbReference>
<dbReference type="Proteomes" id="UP000614601">
    <property type="component" value="Unassembled WGS sequence"/>
</dbReference>
<dbReference type="Pfam" id="PF03188">
    <property type="entry name" value="Cytochrom_B561"/>
    <property type="match status" value="1"/>
</dbReference>
<feature type="transmembrane region" description="Helical" evidence="11">
    <location>
        <begin position="96"/>
        <end position="119"/>
    </location>
</feature>
<evidence type="ECO:0000259" key="12">
    <source>
        <dbReference type="PROSITE" id="PS50939"/>
    </source>
</evidence>
<evidence type="ECO:0000313" key="13">
    <source>
        <dbReference type="EMBL" id="CAD5224660.1"/>
    </source>
</evidence>
<evidence type="ECO:0000313" key="14">
    <source>
        <dbReference type="Proteomes" id="UP000614601"/>
    </source>
</evidence>
<dbReference type="InterPro" id="IPR043205">
    <property type="entry name" value="CYB561/CYBRD1-like"/>
</dbReference>
<evidence type="ECO:0000256" key="4">
    <source>
        <dbReference type="ARBA" id="ARBA00022617"/>
    </source>
</evidence>
<keyword evidence="8 11" id="KW-1133">Transmembrane helix</keyword>
<keyword evidence="5 11" id="KW-0812">Transmembrane</keyword>
<keyword evidence="7" id="KW-0249">Electron transport</keyword>
<dbReference type="EMBL" id="CAJFDH010000005">
    <property type="protein sequence ID" value="CAD5224660.1"/>
    <property type="molecule type" value="Genomic_DNA"/>
</dbReference>
<evidence type="ECO:0000256" key="7">
    <source>
        <dbReference type="ARBA" id="ARBA00022982"/>
    </source>
</evidence>
<feature type="transmembrane region" description="Helical" evidence="11">
    <location>
        <begin position="15"/>
        <end position="36"/>
    </location>
</feature>
<comment type="caution">
    <text evidence="13">The sequence shown here is derived from an EMBL/GenBank/DDBJ whole genome shotgun (WGS) entry which is preliminary data.</text>
</comment>
<dbReference type="OrthoDB" id="907479at2759"/>
<keyword evidence="4" id="KW-0349">Heme</keyword>
<accession>A0A811LAP5</accession>
<dbReference type="GO" id="GO:0016491">
    <property type="term" value="F:oxidoreductase activity"/>
    <property type="evidence" value="ECO:0007669"/>
    <property type="project" value="InterPro"/>
</dbReference>
<name>A0A811LAP5_9BILA</name>
<evidence type="ECO:0000256" key="9">
    <source>
        <dbReference type="ARBA" id="ARBA00023004"/>
    </source>
</evidence>
<keyword evidence="6" id="KW-0479">Metal-binding</keyword>
<evidence type="ECO:0000256" key="8">
    <source>
        <dbReference type="ARBA" id="ARBA00022989"/>
    </source>
</evidence>
<comment type="subcellular location">
    <subcellularLocation>
        <location evidence="2">Membrane</location>
        <topology evidence="2">Multi-pass membrane protein</topology>
    </subcellularLocation>
</comment>
<feature type="transmembrane region" description="Helical" evidence="11">
    <location>
        <begin position="56"/>
        <end position="75"/>
    </location>
</feature>
<dbReference type="Gene3D" id="1.20.120.1770">
    <property type="match status" value="1"/>
</dbReference>
<dbReference type="GO" id="GO:0046872">
    <property type="term" value="F:metal ion binding"/>
    <property type="evidence" value="ECO:0007669"/>
    <property type="project" value="UniProtKB-KW"/>
</dbReference>
<evidence type="ECO:0000256" key="6">
    <source>
        <dbReference type="ARBA" id="ARBA00022723"/>
    </source>
</evidence>
<dbReference type="PROSITE" id="PS50939">
    <property type="entry name" value="CYTOCHROME_B561"/>
    <property type="match status" value="1"/>
</dbReference>
<dbReference type="EMBL" id="CAJFCW020000005">
    <property type="protein sequence ID" value="CAG9120068.1"/>
    <property type="molecule type" value="Genomic_DNA"/>
</dbReference>
<dbReference type="InterPro" id="IPR006593">
    <property type="entry name" value="Cyt_b561/ferric_Rdtase_TM"/>
</dbReference>
<keyword evidence="3" id="KW-0813">Transport</keyword>
<gene>
    <name evidence="13" type="ORF">BOKJ2_LOCUS11190</name>
</gene>
<evidence type="ECO:0000256" key="1">
    <source>
        <dbReference type="ARBA" id="ARBA00001970"/>
    </source>
</evidence>
<keyword evidence="10 11" id="KW-0472">Membrane</keyword>
<reference evidence="13" key="1">
    <citation type="submission" date="2020-09" db="EMBL/GenBank/DDBJ databases">
        <authorList>
            <person name="Kikuchi T."/>
        </authorList>
    </citation>
    <scope>NUCLEOTIDE SEQUENCE</scope>
    <source>
        <strain evidence="13">SH1</strain>
    </source>
</reference>
<sequence length="244" mass="27169">MTTEDTNRNYQSFDFLNVLGQIFLAVFVGSTAFVFGSTSADIEYGNSTTTVHVSDVNPIAVDFYAILTSIIIAVIQGESLTAFRVFRHDTKLVPTLYRLPLNIASSIFAILHLIALINHPTTENVNAFTNFYSWISIIIAVGYAIQTLFTLFSVFFPRNSKHLKEGFHPAHKVYSNSLFALTVLQIFIGMAFYSQALGECYANFTCENDVDVLLNVSMICLLGYGLITSTVSINSHWRVSNNDD</sequence>
<feature type="transmembrane region" description="Helical" evidence="11">
    <location>
        <begin position="173"/>
        <end position="193"/>
    </location>
</feature>
<evidence type="ECO:0000256" key="5">
    <source>
        <dbReference type="ARBA" id="ARBA00022692"/>
    </source>
</evidence>
<feature type="transmembrane region" description="Helical" evidence="11">
    <location>
        <begin position="213"/>
        <end position="233"/>
    </location>
</feature>
<evidence type="ECO:0000256" key="2">
    <source>
        <dbReference type="ARBA" id="ARBA00004141"/>
    </source>
</evidence>
<keyword evidence="9" id="KW-0408">Iron</keyword>
<keyword evidence="14" id="KW-1185">Reference proteome</keyword>
<dbReference type="AlphaFoldDB" id="A0A811LAP5"/>
<evidence type="ECO:0000256" key="10">
    <source>
        <dbReference type="ARBA" id="ARBA00023136"/>
    </source>
</evidence>
<evidence type="ECO:0000256" key="3">
    <source>
        <dbReference type="ARBA" id="ARBA00022448"/>
    </source>
</evidence>
<evidence type="ECO:0000256" key="11">
    <source>
        <dbReference type="SAM" id="Phobius"/>
    </source>
</evidence>
<proteinExistence type="predicted"/>
<organism evidence="13 14">
    <name type="scientific">Bursaphelenchus okinawaensis</name>
    <dbReference type="NCBI Taxonomy" id="465554"/>
    <lineage>
        <taxon>Eukaryota</taxon>
        <taxon>Metazoa</taxon>
        <taxon>Ecdysozoa</taxon>
        <taxon>Nematoda</taxon>
        <taxon>Chromadorea</taxon>
        <taxon>Rhabditida</taxon>
        <taxon>Tylenchina</taxon>
        <taxon>Tylenchomorpha</taxon>
        <taxon>Aphelenchoidea</taxon>
        <taxon>Aphelenchoididae</taxon>
        <taxon>Bursaphelenchus</taxon>
    </lineage>
</organism>
<dbReference type="Proteomes" id="UP000783686">
    <property type="component" value="Unassembled WGS sequence"/>
</dbReference>
<dbReference type="PANTHER" id="PTHR10106">
    <property type="entry name" value="CYTOCHROME B561-RELATED"/>
    <property type="match status" value="1"/>
</dbReference>
<feature type="domain" description="Cytochrome b561" evidence="12">
    <location>
        <begin position="24"/>
        <end position="233"/>
    </location>
</feature>
<feature type="transmembrane region" description="Helical" evidence="11">
    <location>
        <begin position="131"/>
        <end position="152"/>
    </location>
</feature>
<protein>
    <recommendedName>
        <fullName evidence="12">Cytochrome b561 domain-containing protein</fullName>
    </recommendedName>
</protein>
<comment type="cofactor">
    <cofactor evidence="1">
        <name>heme b</name>
        <dbReference type="ChEBI" id="CHEBI:60344"/>
    </cofactor>
</comment>
<dbReference type="PANTHER" id="PTHR10106:SF50">
    <property type="entry name" value="CYTOCHROME B561 DOMAIN-CONTAINING PROTEIN"/>
    <property type="match status" value="1"/>
</dbReference>